<organism evidence="5 6">
    <name type="scientific">Pinibacter aurantiacus</name>
    <dbReference type="NCBI Taxonomy" id="2851599"/>
    <lineage>
        <taxon>Bacteria</taxon>
        <taxon>Pseudomonadati</taxon>
        <taxon>Bacteroidota</taxon>
        <taxon>Chitinophagia</taxon>
        <taxon>Chitinophagales</taxon>
        <taxon>Chitinophagaceae</taxon>
        <taxon>Pinibacter</taxon>
    </lineage>
</organism>
<dbReference type="RefSeq" id="WP_217791170.1">
    <property type="nucleotide sequence ID" value="NZ_JAHSPG010000006.1"/>
</dbReference>
<sequence>MNFKIFFLSILFTFCFFTNIFAQTANPQQYKYVFTVAKDGSGDFKYIQDAIDAMRVYPLMPILLYIKNGVYNEKIELPNTNTDVHFIGQSADSTIITFNDYSGRGKNTTFTSYTAKISGNRFIAENITFANSAGPVGQAVALHVDADQAVFKNCRFLGNQDTIFTGGEMSRQLFTDCYIEGTTDFIFGPATAVFNNCTIRCKANSFITAASTTKGKKFGYVFMNCKIIADTSVNKLLLGRPWRANAKTVFMNCALPKAIVPKGWHNWDNPQNEKTVFYAEYNNTGEGNSPSTRSAWTHQLTDKESKDYTLENILGINDKNFNIETSWYKFETKLFEWPGKGK</sequence>
<dbReference type="GO" id="GO:0009279">
    <property type="term" value="C:cell outer membrane"/>
    <property type="evidence" value="ECO:0007669"/>
    <property type="project" value="TreeGrafter"/>
</dbReference>
<accession>A0A9E2W7Z1</accession>
<keyword evidence="3" id="KW-0732">Signal</keyword>
<dbReference type="InterPro" id="IPR033131">
    <property type="entry name" value="Pectinesterase_Asp_AS"/>
</dbReference>
<dbReference type="GO" id="GO:0045490">
    <property type="term" value="P:pectin catabolic process"/>
    <property type="evidence" value="ECO:0007669"/>
    <property type="project" value="UniProtKB-UniRule"/>
</dbReference>
<dbReference type="AlphaFoldDB" id="A0A9E2W7Z1"/>
<dbReference type="GO" id="GO:0042545">
    <property type="term" value="P:cell wall modification"/>
    <property type="evidence" value="ECO:0007669"/>
    <property type="project" value="UniProtKB-UniRule"/>
</dbReference>
<reference evidence="5" key="1">
    <citation type="submission" date="2021-06" db="EMBL/GenBank/DDBJ databases">
        <authorList>
            <person name="Huq M.A."/>
        </authorList>
    </citation>
    <scope>NUCLEOTIDE SEQUENCE</scope>
    <source>
        <strain evidence="5">MAH-26</strain>
    </source>
</reference>
<feature type="signal peptide" evidence="3">
    <location>
        <begin position="1"/>
        <end position="22"/>
    </location>
</feature>
<dbReference type="GO" id="GO:0030599">
    <property type="term" value="F:pectinesterase activity"/>
    <property type="evidence" value="ECO:0007669"/>
    <property type="project" value="UniProtKB-UniRule"/>
</dbReference>
<keyword evidence="6" id="KW-1185">Reference proteome</keyword>
<dbReference type="PROSITE" id="PS00800">
    <property type="entry name" value="PECTINESTERASE_1"/>
    <property type="match status" value="1"/>
</dbReference>
<feature type="domain" description="Pectinesterase catalytic" evidence="4">
    <location>
        <begin position="35"/>
        <end position="314"/>
    </location>
</feature>
<dbReference type="PROSITE" id="PS00503">
    <property type="entry name" value="PECTINESTERASE_2"/>
    <property type="match status" value="1"/>
</dbReference>
<dbReference type="EMBL" id="JAHSPG010000006">
    <property type="protein sequence ID" value="MBV4357526.1"/>
    <property type="molecule type" value="Genomic_DNA"/>
</dbReference>
<comment type="pathway">
    <text evidence="3">Glycan metabolism; pectin degradation; 2-dehydro-3-deoxy-D-gluconate from pectin: step 1/5.</text>
</comment>
<comment type="caution">
    <text evidence="5">The sequence shown here is derived from an EMBL/GenBank/DDBJ whole genome shotgun (WGS) entry which is preliminary data.</text>
</comment>
<comment type="catalytic activity">
    <reaction evidence="3">
        <text>[(1-&gt;4)-alpha-D-galacturonosyl methyl ester](n) + n H2O = [(1-&gt;4)-alpha-D-galacturonosyl](n) + n methanol + n H(+)</text>
        <dbReference type="Rhea" id="RHEA:22380"/>
        <dbReference type="Rhea" id="RHEA-COMP:14570"/>
        <dbReference type="Rhea" id="RHEA-COMP:14573"/>
        <dbReference type="ChEBI" id="CHEBI:15377"/>
        <dbReference type="ChEBI" id="CHEBI:15378"/>
        <dbReference type="ChEBI" id="CHEBI:17790"/>
        <dbReference type="ChEBI" id="CHEBI:140522"/>
        <dbReference type="ChEBI" id="CHEBI:140523"/>
        <dbReference type="EC" id="3.1.1.11"/>
    </reaction>
</comment>
<evidence type="ECO:0000313" key="6">
    <source>
        <dbReference type="Proteomes" id="UP000812270"/>
    </source>
</evidence>
<dbReference type="Pfam" id="PF01095">
    <property type="entry name" value="Pectinesterase"/>
    <property type="match status" value="1"/>
</dbReference>
<name>A0A9E2W7Z1_9BACT</name>
<evidence type="ECO:0000256" key="1">
    <source>
        <dbReference type="ARBA" id="ARBA00022801"/>
    </source>
</evidence>
<protein>
    <recommendedName>
        <fullName evidence="3">Pectinesterase</fullName>
        <ecNumber evidence="3">3.1.1.11</ecNumber>
    </recommendedName>
</protein>
<dbReference type="InterPro" id="IPR018040">
    <property type="entry name" value="Pectinesterase_Tyr_AS"/>
</dbReference>
<keyword evidence="1 3" id="KW-0378">Hydrolase</keyword>
<evidence type="ECO:0000256" key="3">
    <source>
        <dbReference type="RuleBase" id="RU000589"/>
    </source>
</evidence>
<dbReference type="PANTHER" id="PTHR31321">
    <property type="entry name" value="ACYL-COA THIOESTER HYDROLASE YBHC-RELATED"/>
    <property type="match status" value="1"/>
</dbReference>
<dbReference type="Proteomes" id="UP000812270">
    <property type="component" value="Unassembled WGS sequence"/>
</dbReference>
<evidence type="ECO:0000256" key="2">
    <source>
        <dbReference type="PROSITE-ProRule" id="PRU10040"/>
    </source>
</evidence>
<feature type="active site" evidence="2">
    <location>
        <position position="184"/>
    </location>
</feature>
<dbReference type="InterPro" id="IPR000070">
    <property type="entry name" value="Pectinesterase_cat"/>
</dbReference>
<dbReference type="EC" id="3.1.1.11" evidence="3"/>
<evidence type="ECO:0000313" key="5">
    <source>
        <dbReference type="EMBL" id="MBV4357526.1"/>
    </source>
</evidence>
<evidence type="ECO:0000259" key="4">
    <source>
        <dbReference type="Pfam" id="PF01095"/>
    </source>
</evidence>
<keyword evidence="3" id="KW-0063">Aspartyl esterase</keyword>
<proteinExistence type="predicted"/>
<dbReference type="PANTHER" id="PTHR31321:SF57">
    <property type="entry name" value="PECTINESTERASE 53-RELATED"/>
    <property type="match status" value="1"/>
</dbReference>
<feature type="chain" id="PRO_5039743409" description="Pectinesterase" evidence="3">
    <location>
        <begin position="23"/>
        <end position="342"/>
    </location>
</feature>
<gene>
    <name evidence="5" type="ORF">KTO63_10235</name>
</gene>